<protein>
    <submittedName>
        <fullName evidence="1">Uncharacterized protein</fullName>
    </submittedName>
</protein>
<gene>
    <name evidence="1" type="ORF">ENL96_02705</name>
</gene>
<reference evidence="1" key="1">
    <citation type="journal article" date="2020" name="mSystems">
        <title>Genome- and Community-Level Interaction Insights into Carbon Utilization and Element Cycling Functions of Hydrothermarchaeota in Hydrothermal Sediment.</title>
        <authorList>
            <person name="Zhou Z."/>
            <person name="Liu Y."/>
            <person name="Xu W."/>
            <person name="Pan J."/>
            <person name="Luo Z.H."/>
            <person name="Li M."/>
        </authorList>
    </citation>
    <scope>NUCLEOTIDE SEQUENCE [LARGE SCALE GENOMIC DNA]</scope>
    <source>
        <strain evidence="1">SpSt-1042</strain>
    </source>
</reference>
<sequence>MKKIGSILKGKKFEKNTKIAYEFQVYGCYLAESLNDTKKVGLYINLAKRVPRSILENAYQFAVDYPNVKKRARIFMWKLKQLGGFEYIKKRKTN</sequence>
<accession>A0A7C5Z3N5</accession>
<proteinExistence type="predicted"/>
<evidence type="ECO:0000313" key="1">
    <source>
        <dbReference type="EMBL" id="HHR92399.1"/>
    </source>
</evidence>
<dbReference type="AlphaFoldDB" id="A0A7C5Z3N5"/>
<organism evidence="1">
    <name type="scientific">candidate division CPR3 bacterium</name>
    <dbReference type="NCBI Taxonomy" id="2268181"/>
    <lineage>
        <taxon>Bacteria</taxon>
        <taxon>Bacteria division CPR3</taxon>
    </lineage>
</organism>
<dbReference type="EMBL" id="DRVY01000082">
    <property type="protein sequence ID" value="HHR92399.1"/>
    <property type="molecule type" value="Genomic_DNA"/>
</dbReference>
<comment type="caution">
    <text evidence="1">The sequence shown here is derived from an EMBL/GenBank/DDBJ whole genome shotgun (WGS) entry which is preliminary data.</text>
</comment>
<name>A0A7C5Z3N5_UNCC3</name>